<proteinExistence type="predicted"/>
<sequence length="293" mass="34601">MNNLRLNKESSYNRSFERENGYNPLYFGHNNSITDFSNNPMRKDQPGRQINLFVELADEANNNGKPDEPLNIGFLQKNGSSVRPSFFKDRSCNSTFSLNVNTGNDICFHNPIPIKPKFDEGMPRMQFLRRDSSIKESPRFENSFVPSYFPPKIEPKEEENTVQQDSGDLWVKNQEDMYDKKEFNWNNEVEGLLDSEDELQLPENQKPKKTRAAKPAQTPNVNIRRHRKKSKKQLEVLNSYFNMDEEWTLDLVEKLSTDLNLEKDQVYKWNWDKRKRLRKKQEKQQKASALRNK</sequence>
<dbReference type="GO" id="GO:0005634">
    <property type="term" value="C:nucleus"/>
    <property type="evidence" value="ECO:0007669"/>
    <property type="project" value="UniProtKB-SubCell"/>
</dbReference>
<dbReference type="InterPro" id="IPR009057">
    <property type="entry name" value="Homeodomain-like_sf"/>
</dbReference>
<gene>
    <name evidence="4" type="ORF">ECRASSUSDP1_LOCUS5213</name>
</gene>
<evidence type="ECO:0000256" key="1">
    <source>
        <dbReference type="PROSITE-ProRule" id="PRU00108"/>
    </source>
</evidence>
<feature type="region of interest" description="Disordered" evidence="2">
    <location>
        <begin position="145"/>
        <end position="165"/>
    </location>
</feature>
<keyword evidence="1" id="KW-0371">Homeobox</keyword>
<dbReference type="Gene3D" id="1.10.10.60">
    <property type="entry name" value="Homeodomain-like"/>
    <property type="match status" value="1"/>
</dbReference>
<evidence type="ECO:0000256" key="2">
    <source>
        <dbReference type="SAM" id="MobiDB-lite"/>
    </source>
</evidence>
<evidence type="ECO:0000313" key="5">
    <source>
        <dbReference type="Proteomes" id="UP001295684"/>
    </source>
</evidence>
<comment type="caution">
    <text evidence="4">The sequence shown here is derived from an EMBL/GenBank/DDBJ whole genome shotgun (WGS) entry which is preliminary data.</text>
</comment>
<dbReference type="CDD" id="cd00086">
    <property type="entry name" value="homeodomain"/>
    <property type="match status" value="1"/>
</dbReference>
<evidence type="ECO:0000259" key="3">
    <source>
        <dbReference type="PROSITE" id="PS50071"/>
    </source>
</evidence>
<organism evidence="4 5">
    <name type="scientific">Euplotes crassus</name>
    <dbReference type="NCBI Taxonomy" id="5936"/>
    <lineage>
        <taxon>Eukaryota</taxon>
        <taxon>Sar</taxon>
        <taxon>Alveolata</taxon>
        <taxon>Ciliophora</taxon>
        <taxon>Intramacronucleata</taxon>
        <taxon>Spirotrichea</taxon>
        <taxon>Hypotrichia</taxon>
        <taxon>Euplotida</taxon>
        <taxon>Euplotidae</taxon>
        <taxon>Moneuplotes</taxon>
    </lineage>
</organism>
<reference evidence="4" key="1">
    <citation type="submission" date="2023-07" db="EMBL/GenBank/DDBJ databases">
        <authorList>
            <consortium name="AG Swart"/>
            <person name="Singh M."/>
            <person name="Singh A."/>
            <person name="Seah K."/>
            <person name="Emmerich C."/>
        </authorList>
    </citation>
    <scope>NUCLEOTIDE SEQUENCE</scope>
    <source>
        <strain evidence="4">DP1</strain>
    </source>
</reference>
<evidence type="ECO:0000313" key="4">
    <source>
        <dbReference type="EMBL" id="CAI2363873.1"/>
    </source>
</evidence>
<dbReference type="PROSITE" id="PS50071">
    <property type="entry name" value="HOMEOBOX_2"/>
    <property type="match status" value="1"/>
</dbReference>
<dbReference type="Proteomes" id="UP001295684">
    <property type="component" value="Unassembled WGS sequence"/>
</dbReference>
<dbReference type="SMART" id="SM00389">
    <property type="entry name" value="HOX"/>
    <property type="match status" value="1"/>
</dbReference>
<keyword evidence="1" id="KW-0539">Nucleus</keyword>
<comment type="subcellular location">
    <subcellularLocation>
        <location evidence="1">Nucleus</location>
    </subcellularLocation>
</comment>
<protein>
    <recommendedName>
        <fullName evidence="3">Homeobox domain-containing protein</fullName>
    </recommendedName>
</protein>
<dbReference type="InterPro" id="IPR001356">
    <property type="entry name" value="HD"/>
</dbReference>
<feature type="region of interest" description="Disordered" evidence="2">
    <location>
        <begin position="195"/>
        <end position="229"/>
    </location>
</feature>
<feature type="DNA-binding region" description="Homeobox" evidence="1">
    <location>
        <begin position="222"/>
        <end position="281"/>
    </location>
</feature>
<keyword evidence="5" id="KW-1185">Reference proteome</keyword>
<name>A0AAD1U8F7_EUPCR</name>
<dbReference type="GO" id="GO:0003677">
    <property type="term" value="F:DNA binding"/>
    <property type="evidence" value="ECO:0007669"/>
    <property type="project" value="UniProtKB-UniRule"/>
</dbReference>
<accession>A0AAD1U8F7</accession>
<dbReference type="SUPFAM" id="SSF46689">
    <property type="entry name" value="Homeodomain-like"/>
    <property type="match status" value="1"/>
</dbReference>
<keyword evidence="1" id="KW-0238">DNA-binding</keyword>
<dbReference type="AlphaFoldDB" id="A0AAD1U8F7"/>
<dbReference type="EMBL" id="CAMPGE010005024">
    <property type="protein sequence ID" value="CAI2363873.1"/>
    <property type="molecule type" value="Genomic_DNA"/>
</dbReference>
<feature type="domain" description="Homeobox" evidence="3">
    <location>
        <begin position="220"/>
        <end position="280"/>
    </location>
</feature>